<dbReference type="InterPro" id="IPR011993">
    <property type="entry name" value="PH-like_dom_sf"/>
</dbReference>
<keyword evidence="2" id="KW-0539">Nucleus</keyword>
<dbReference type="InterPro" id="IPR045255">
    <property type="entry name" value="RanBP1-like"/>
</dbReference>
<reference evidence="5 6" key="1">
    <citation type="journal article" date="2015" name="Nat. Commun.">
        <title>Outbred genome sequencing and CRISPR/Cas9 gene editing in butterflies.</title>
        <authorList>
            <person name="Li X."/>
            <person name="Fan D."/>
            <person name="Zhang W."/>
            <person name="Liu G."/>
            <person name="Zhang L."/>
            <person name="Zhao L."/>
            <person name="Fang X."/>
            <person name="Chen L."/>
            <person name="Dong Y."/>
            <person name="Chen Y."/>
            <person name="Ding Y."/>
            <person name="Zhao R."/>
            <person name="Feng M."/>
            <person name="Zhu Y."/>
            <person name="Feng Y."/>
            <person name="Jiang X."/>
            <person name="Zhu D."/>
            <person name="Xiang H."/>
            <person name="Feng X."/>
            <person name="Li S."/>
            <person name="Wang J."/>
            <person name="Zhang G."/>
            <person name="Kronforst M.R."/>
            <person name="Wang W."/>
        </authorList>
    </citation>
    <scope>NUCLEOTIDE SEQUENCE [LARGE SCALE GENOMIC DNA]</scope>
    <source>
        <strain evidence="5">Ya'a_city_454_Px</strain>
        <tissue evidence="5">Whole body</tissue>
    </source>
</reference>
<dbReference type="CTD" id="8498"/>
<accession>A0A194PYG4</accession>
<comment type="subcellular location">
    <subcellularLocation>
        <location evidence="1">Nucleus</location>
    </subcellularLocation>
</comment>
<dbReference type="SUPFAM" id="SSF50729">
    <property type="entry name" value="PH domain-like"/>
    <property type="match status" value="1"/>
</dbReference>
<dbReference type="PROSITE" id="PS50196">
    <property type="entry name" value="RANBD1"/>
    <property type="match status" value="1"/>
</dbReference>
<sequence>MADAKQGKATSEDLHNGSSQSRVILAKPRLGGFGSSSFASSSNKTCNPFGSVLRPPQLKPTNNPFYKHAETTEDVEAEKEKTPQTEPVERLQDKKEEIDPPKFVPLGSGGATTRSSSTVPAPAQPTTATSSAGFVFGQNLSERVVMADSVNNGDASTLDHTSTNGTTELLFTNAAASVKENNQEEAGSSENSGEGLAAAAAEYERSHARPPPPTSNCTTTGEEDEINVLQITCRLFAWEAGSWRERGRGVLRLNDAPQGSGSGGGSRLVVRVAGSLRVVLNTKLWPDMVVERAGAKSLRITAVDAQLQIKLYLIMGAPSDIVHLYRALTARISGSKRTISCNQNATSQRAAERLEADTDDADYPDKADYNEDDSCFEEDKQNFPEPQEDEGGEPIISNNRLETNPENKTDEEKVNVHKKIDDENESNALKRKEPVEDETSPKRQCPEIVIQRP</sequence>
<dbReference type="STRING" id="66420.A0A194PYG4"/>
<organism evidence="5 6">
    <name type="scientific">Papilio xuthus</name>
    <name type="common">Asian swallowtail butterfly</name>
    <dbReference type="NCBI Taxonomy" id="66420"/>
    <lineage>
        <taxon>Eukaryota</taxon>
        <taxon>Metazoa</taxon>
        <taxon>Ecdysozoa</taxon>
        <taxon>Arthropoda</taxon>
        <taxon>Hexapoda</taxon>
        <taxon>Insecta</taxon>
        <taxon>Pterygota</taxon>
        <taxon>Neoptera</taxon>
        <taxon>Endopterygota</taxon>
        <taxon>Lepidoptera</taxon>
        <taxon>Glossata</taxon>
        <taxon>Ditrysia</taxon>
        <taxon>Papilionoidea</taxon>
        <taxon>Papilionidae</taxon>
        <taxon>Papilioninae</taxon>
        <taxon>Papilio</taxon>
    </lineage>
</organism>
<dbReference type="Gene3D" id="2.30.29.30">
    <property type="entry name" value="Pleckstrin-homology domain (PH domain)/Phosphotyrosine-binding domain (PTB)"/>
    <property type="match status" value="1"/>
</dbReference>
<feature type="domain" description="RanBD1" evidence="4">
    <location>
        <begin position="211"/>
        <end position="291"/>
    </location>
</feature>
<feature type="region of interest" description="Disordered" evidence="3">
    <location>
        <begin position="340"/>
        <end position="453"/>
    </location>
</feature>
<gene>
    <name evidence="7" type="primary">LOC106125114</name>
    <name evidence="5" type="ORF">RR46_11184</name>
</gene>
<dbReference type="CDD" id="cd13180">
    <property type="entry name" value="RanBD_RanBP3"/>
    <property type="match status" value="1"/>
</dbReference>
<feature type="region of interest" description="Disordered" evidence="3">
    <location>
        <begin position="1"/>
        <end position="130"/>
    </location>
</feature>
<evidence type="ECO:0000313" key="6">
    <source>
        <dbReference type="Proteomes" id="UP000053268"/>
    </source>
</evidence>
<feature type="compositionally biased region" description="Low complexity" evidence="3">
    <location>
        <begin position="111"/>
        <end position="130"/>
    </location>
</feature>
<feature type="compositionally biased region" description="Low complexity" evidence="3">
    <location>
        <begin position="184"/>
        <end position="201"/>
    </location>
</feature>
<dbReference type="GO" id="GO:0006611">
    <property type="term" value="P:protein export from nucleus"/>
    <property type="evidence" value="ECO:0007669"/>
    <property type="project" value="TreeGrafter"/>
</dbReference>
<name>A0A194PYG4_PAPXU</name>
<dbReference type="GO" id="GO:0005634">
    <property type="term" value="C:nucleus"/>
    <property type="evidence" value="ECO:0007669"/>
    <property type="project" value="UniProtKB-SubCell"/>
</dbReference>
<dbReference type="GeneID" id="106125114"/>
<evidence type="ECO:0000313" key="5">
    <source>
        <dbReference type="EMBL" id="KPI98063.1"/>
    </source>
</evidence>
<feature type="compositionally biased region" description="Polar residues" evidence="3">
    <location>
        <begin position="340"/>
        <end position="349"/>
    </location>
</feature>
<dbReference type="PANTHER" id="PTHR23138">
    <property type="entry name" value="RAN BINDING PROTEIN"/>
    <property type="match status" value="1"/>
</dbReference>
<dbReference type="RefSeq" id="XP_013177650.1">
    <property type="nucleotide sequence ID" value="XM_013322196.1"/>
</dbReference>
<evidence type="ECO:0000256" key="1">
    <source>
        <dbReference type="ARBA" id="ARBA00004123"/>
    </source>
</evidence>
<dbReference type="PANTHER" id="PTHR23138:SF142">
    <property type="entry name" value="RAN-BINDING PROTEIN 3B-RELATED"/>
    <property type="match status" value="1"/>
</dbReference>
<evidence type="ECO:0000259" key="4">
    <source>
        <dbReference type="PROSITE" id="PS50196"/>
    </source>
</evidence>
<dbReference type="OrthoDB" id="185618at2759"/>
<feature type="region of interest" description="Disordered" evidence="3">
    <location>
        <begin position="179"/>
        <end position="222"/>
    </location>
</feature>
<dbReference type="KEGG" id="pxu:106125114"/>
<dbReference type="SMART" id="SM00160">
    <property type="entry name" value="RanBD"/>
    <property type="match status" value="1"/>
</dbReference>
<dbReference type="Pfam" id="PF00638">
    <property type="entry name" value="Ran_BP1"/>
    <property type="match status" value="1"/>
</dbReference>
<feature type="compositionally biased region" description="Basic and acidic residues" evidence="3">
    <location>
        <begin position="403"/>
        <end position="421"/>
    </location>
</feature>
<dbReference type="Proteomes" id="UP000694872">
    <property type="component" value="Unplaced"/>
</dbReference>
<dbReference type="InterPro" id="IPR000156">
    <property type="entry name" value="Ran_bind_dom"/>
</dbReference>
<dbReference type="Proteomes" id="UP000053268">
    <property type="component" value="Unassembled WGS sequence"/>
</dbReference>
<dbReference type="AlphaFoldDB" id="A0A194PYG4"/>
<evidence type="ECO:0000256" key="2">
    <source>
        <dbReference type="ARBA" id="ARBA00023242"/>
    </source>
</evidence>
<dbReference type="EMBL" id="KQ459586">
    <property type="protein sequence ID" value="KPI98063.1"/>
    <property type="molecule type" value="Genomic_DNA"/>
</dbReference>
<feature type="compositionally biased region" description="Basic and acidic residues" evidence="3">
    <location>
        <begin position="428"/>
        <end position="445"/>
    </location>
</feature>
<evidence type="ECO:0000256" key="3">
    <source>
        <dbReference type="SAM" id="MobiDB-lite"/>
    </source>
</evidence>
<proteinExistence type="predicted"/>
<evidence type="ECO:0000313" key="7">
    <source>
        <dbReference type="RefSeq" id="XP_013177650.1"/>
    </source>
</evidence>
<feature type="compositionally biased region" description="Basic and acidic residues" evidence="3">
    <location>
        <begin position="78"/>
        <end position="100"/>
    </location>
</feature>
<reference evidence="7" key="2">
    <citation type="submission" date="2025-04" db="UniProtKB">
        <authorList>
            <consortium name="RefSeq"/>
        </authorList>
    </citation>
    <scope>IDENTIFICATION</scope>
</reference>
<protein>
    <submittedName>
        <fullName evidence="5 7">Ran-binding protein 3</fullName>
    </submittedName>
</protein>
<keyword evidence="6" id="KW-1185">Reference proteome</keyword>